<dbReference type="SUPFAM" id="SSF90112">
    <property type="entry name" value="Neurotransmitter-gated ion-channel transmembrane pore"/>
    <property type="match status" value="1"/>
</dbReference>
<dbReference type="InterPro" id="IPR036734">
    <property type="entry name" value="Neur_chan_lig-bd_sf"/>
</dbReference>
<dbReference type="PRINTS" id="PR00253">
    <property type="entry name" value="GABAARECEPTR"/>
</dbReference>
<proteinExistence type="inferred from homology"/>
<dbReference type="GO" id="GO:0005230">
    <property type="term" value="F:extracellular ligand-gated monoatomic ion channel activity"/>
    <property type="evidence" value="ECO:0007669"/>
    <property type="project" value="InterPro"/>
</dbReference>
<dbReference type="InterPro" id="IPR038050">
    <property type="entry name" value="Neuro_actylchol_rec"/>
</dbReference>
<evidence type="ECO:0000256" key="7">
    <source>
        <dbReference type="ARBA" id="ARBA00022989"/>
    </source>
</evidence>
<keyword evidence="4" id="KW-1003">Cell membrane</keyword>
<comment type="subcellular location">
    <subcellularLocation>
        <location evidence="2">Cell membrane</location>
    </subcellularLocation>
    <subcellularLocation>
        <location evidence="1">Membrane</location>
        <topology evidence="1">Multi-pass membrane protein</topology>
    </subcellularLocation>
</comment>
<dbReference type="Pfam" id="PF02932">
    <property type="entry name" value="Neur_chan_memb"/>
    <property type="match status" value="1"/>
</dbReference>
<dbReference type="InterPro" id="IPR036719">
    <property type="entry name" value="Neuro-gated_channel_TM_sf"/>
</dbReference>
<keyword evidence="9 11" id="KW-0472">Membrane</keyword>
<feature type="chain" id="PRO_5041517694" evidence="11">
    <location>
        <begin position="18"/>
        <end position="398"/>
    </location>
</feature>
<gene>
    <name evidence="14" type="ORF">QYM36_006031</name>
</gene>
<evidence type="ECO:0000313" key="15">
    <source>
        <dbReference type="Proteomes" id="UP001187531"/>
    </source>
</evidence>
<evidence type="ECO:0000256" key="6">
    <source>
        <dbReference type="ARBA" id="ARBA00022729"/>
    </source>
</evidence>
<evidence type="ECO:0000259" key="13">
    <source>
        <dbReference type="Pfam" id="PF02932"/>
    </source>
</evidence>
<dbReference type="SUPFAM" id="SSF63712">
    <property type="entry name" value="Nicotinic receptor ligand binding domain-like"/>
    <property type="match status" value="1"/>
</dbReference>
<name>A0AA88HXE8_ARTSF</name>
<dbReference type="InterPro" id="IPR006201">
    <property type="entry name" value="Neur_channel"/>
</dbReference>
<dbReference type="CDD" id="cd19049">
    <property type="entry name" value="LGIC_TM_anion"/>
    <property type="match status" value="1"/>
</dbReference>
<dbReference type="InterPro" id="IPR006028">
    <property type="entry name" value="GABAA/Glycine_rcpt"/>
</dbReference>
<dbReference type="PANTHER" id="PTHR18945">
    <property type="entry name" value="NEUROTRANSMITTER GATED ION CHANNEL"/>
    <property type="match status" value="1"/>
</dbReference>
<dbReference type="GO" id="GO:0099095">
    <property type="term" value="F:ligand-gated monoatomic anion channel activity"/>
    <property type="evidence" value="ECO:0007669"/>
    <property type="project" value="UniProtKB-ARBA"/>
</dbReference>
<dbReference type="InterPro" id="IPR006202">
    <property type="entry name" value="Neur_chan_lig-bd"/>
</dbReference>
<dbReference type="GO" id="GO:0005886">
    <property type="term" value="C:plasma membrane"/>
    <property type="evidence" value="ECO:0007669"/>
    <property type="project" value="UniProtKB-SubCell"/>
</dbReference>
<dbReference type="InterPro" id="IPR018000">
    <property type="entry name" value="Neurotransmitter_ion_chnl_CS"/>
</dbReference>
<sequence>MLVLTTISILALSRGLAQKHEKKEGASGKIGHLAILDQLMQKGYDRRATPTNHMDYPTRVEIGFYVRSFGSISPTRMDYEVDLYLMQSWHDPRFDSPAISKPISLSDADLVKRIWKPEAYFPNARVGEFQFVTIPNVMVRIEKNGRIKYLLRMRLIFSCMMDLTKFPVDHQVCTMEIASFSKTMDELLLVWKPQNPVTLHAEAKMPQFEIDRLNTSECYDSFQLGHMGNYSCLVAKFYLRRSVGYHLVQSYLPTILIVVISWVSFWMDVDAVPARTTLGITTLLTVSSKASSVQVGLPEVSYVKAIDVWMGACTAFVFTALLEFTYVNCLYRCHKNVLSSTELINGGSTKDEIPTTSLQMKVHKHKTSSRRIDELSRKIFPLSFLIFSILYWLYYVYI</sequence>
<keyword evidence="15" id="KW-1185">Reference proteome</keyword>
<keyword evidence="6 11" id="KW-0732">Signal</keyword>
<comment type="caution">
    <text evidence="11">Lacks conserved residue(s) required for the propagation of feature annotation.</text>
</comment>
<comment type="caution">
    <text evidence="14">The sequence shown here is derived from an EMBL/GenBank/DDBJ whole genome shotgun (WGS) entry which is preliminary data.</text>
</comment>
<reference evidence="14" key="1">
    <citation type="submission" date="2023-07" db="EMBL/GenBank/DDBJ databases">
        <title>Chromosome-level genome assembly of Artemia franciscana.</title>
        <authorList>
            <person name="Jo E."/>
        </authorList>
    </citation>
    <scope>NUCLEOTIDE SEQUENCE</scope>
    <source>
        <tissue evidence="14">Whole body</tissue>
    </source>
</reference>
<feature type="transmembrane region" description="Helical" evidence="11">
    <location>
        <begin position="308"/>
        <end position="331"/>
    </location>
</feature>
<evidence type="ECO:0000256" key="3">
    <source>
        <dbReference type="ARBA" id="ARBA00022448"/>
    </source>
</evidence>
<dbReference type="GO" id="GO:0005254">
    <property type="term" value="F:chloride channel activity"/>
    <property type="evidence" value="ECO:0007669"/>
    <property type="project" value="UniProtKB-ARBA"/>
</dbReference>
<evidence type="ECO:0000256" key="2">
    <source>
        <dbReference type="ARBA" id="ARBA00004236"/>
    </source>
</evidence>
<keyword evidence="5 11" id="KW-0812">Transmembrane</keyword>
<feature type="transmembrane region" description="Helical" evidence="11">
    <location>
        <begin position="251"/>
        <end position="267"/>
    </location>
</feature>
<evidence type="ECO:0000256" key="8">
    <source>
        <dbReference type="ARBA" id="ARBA00023065"/>
    </source>
</evidence>
<feature type="domain" description="Neurotransmitter-gated ion-channel ligand-binding" evidence="12">
    <location>
        <begin position="35"/>
        <end position="242"/>
    </location>
</feature>
<dbReference type="Gene3D" id="1.20.58.390">
    <property type="entry name" value="Neurotransmitter-gated ion-channel transmembrane domain"/>
    <property type="match status" value="1"/>
</dbReference>
<evidence type="ECO:0000256" key="4">
    <source>
        <dbReference type="ARBA" id="ARBA00022475"/>
    </source>
</evidence>
<evidence type="ECO:0000256" key="9">
    <source>
        <dbReference type="ARBA" id="ARBA00023136"/>
    </source>
</evidence>
<dbReference type="Gene3D" id="2.70.170.10">
    <property type="entry name" value="Neurotransmitter-gated ion-channel ligand-binding domain"/>
    <property type="match status" value="1"/>
</dbReference>
<dbReference type="PRINTS" id="PR00252">
    <property type="entry name" value="NRIONCHANNEL"/>
</dbReference>
<dbReference type="PROSITE" id="PS00236">
    <property type="entry name" value="NEUROTR_ION_CHANNEL"/>
    <property type="match status" value="1"/>
</dbReference>
<keyword evidence="7 11" id="KW-1133">Transmembrane helix</keyword>
<keyword evidence="10 11" id="KW-0407">Ion channel</keyword>
<evidence type="ECO:0000256" key="11">
    <source>
        <dbReference type="RuleBase" id="RU000687"/>
    </source>
</evidence>
<evidence type="ECO:0000256" key="1">
    <source>
        <dbReference type="ARBA" id="ARBA00004141"/>
    </source>
</evidence>
<dbReference type="Proteomes" id="UP001187531">
    <property type="component" value="Unassembled WGS sequence"/>
</dbReference>
<evidence type="ECO:0000256" key="10">
    <source>
        <dbReference type="ARBA" id="ARBA00023303"/>
    </source>
</evidence>
<feature type="transmembrane region" description="Helical" evidence="11">
    <location>
        <begin position="379"/>
        <end position="397"/>
    </location>
</feature>
<keyword evidence="3 11" id="KW-0813">Transport</keyword>
<dbReference type="NCBIfam" id="TIGR00860">
    <property type="entry name" value="LIC"/>
    <property type="match status" value="1"/>
</dbReference>
<dbReference type="AlphaFoldDB" id="A0AA88HXE8"/>
<organism evidence="14 15">
    <name type="scientific">Artemia franciscana</name>
    <name type="common">Brine shrimp</name>
    <name type="synonym">Artemia sanfranciscana</name>
    <dbReference type="NCBI Taxonomy" id="6661"/>
    <lineage>
        <taxon>Eukaryota</taxon>
        <taxon>Metazoa</taxon>
        <taxon>Ecdysozoa</taxon>
        <taxon>Arthropoda</taxon>
        <taxon>Crustacea</taxon>
        <taxon>Branchiopoda</taxon>
        <taxon>Anostraca</taxon>
        <taxon>Artemiidae</taxon>
        <taxon>Artemia</taxon>
    </lineage>
</organism>
<accession>A0AA88HXE8</accession>
<feature type="domain" description="Neurotransmitter-gated ion-channel transmembrane" evidence="13">
    <location>
        <begin position="251"/>
        <end position="331"/>
    </location>
</feature>
<feature type="signal peptide" evidence="11">
    <location>
        <begin position="1"/>
        <end position="17"/>
    </location>
</feature>
<dbReference type="EMBL" id="JAVRJZ010000009">
    <property type="protein sequence ID" value="KAK2718883.1"/>
    <property type="molecule type" value="Genomic_DNA"/>
</dbReference>
<dbReference type="InterPro" id="IPR006029">
    <property type="entry name" value="Neurotrans-gated_channel_TM"/>
</dbReference>
<evidence type="ECO:0000259" key="12">
    <source>
        <dbReference type="Pfam" id="PF02931"/>
    </source>
</evidence>
<comment type="similarity">
    <text evidence="11">Belongs to the ligand-gated ion channel (TC 1.A.9) family.</text>
</comment>
<keyword evidence="8 11" id="KW-0406">Ion transport</keyword>
<evidence type="ECO:0000256" key="5">
    <source>
        <dbReference type="ARBA" id="ARBA00022692"/>
    </source>
</evidence>
<evidence type="ECO:0000313" key="14">
    <source>
        <dbReference type="EMBL" id="KAK2718883.1"/>
    </source>
</evidence>
<protein>
    <submittedName>
        <fullName evidence="14">Uncharacterized protein</fullName>
    </submittedName>
</protein>
<dbReference type="GO" id="GO:0004888">
    <property type="term" value="F:transmembrane signaling receptor activity"/>
    <property type="evidence" value="ECO:0007669"/>
    <property type="project" value="InterPro"/>
</dbReference>
<dbReference type="Pfam" id="PF02931">
    <property type="entry name" value="Neur_chan_LBD"/>
    <property type="match status" value="1"/>
</dbReference>